<feature type="transmembrane region" description="Helical" evidence="8">
    <location>
        <begin position="434"/>
        <end position="452"/>
    </location>
</feature>
<dbReference type="FunFam" id="1.20.1250.20:FF:000065">
    <property type="entry name" value="Putative MFS pantothenate transporter"/>
    <property type="match status" value="1"/>
</dbReference>
<dbReference type="OrthoDB" id="3639251at2759"/>
<feature type="compositionally biased region" description="Polar residues" evidence="7">
    <location>
        <begin position="8"/>
        <end position="17"/>
    </location>
</feature>
<reference evidence="10" key="2">
    <citation type="submission" date="2021-01" db="EMBL/GenBank/DDBJ databases">
        <authorList>
            <person name="Schikora-Tamarit M.A."/>
        </authorList>
    </citation>
    <scope>NUCLEOTIDE SEQUENCE</scope>
    <source>
        <strain evidence="10">CBS6341</strain>
    </source>
</reference>
<feature type="transmembrane region" description="Helical" evidence="8">
    <location>
        <begin position="163"/>
        <end position="185"/>
    </location>
</feature>
<dbReference type="PANTHER" id="PTHR43791:SF28">
    <property type="entry name" value="MAJOR FACILITATOR SUPERFAMILY (MFS) PROFILE DOMAIN-CONTAINING PROTEIN"/>
    <property type="match status" value="1"/>
</dbReference>
<dbReference type="InterPro" id="IPR036259">
    <property type="entry name" value="MFS_trans_sf"/>
</dbReference>
<keyword evidence="2" id="KW-0813">Transport</keyword>
<dbReference type="EMBL" id="JAEUBF010000389">
    <property type="protein sequence ID" value="KAH3679187.1"/>
    <property type="molecule type" value="Genomic_DNA"/>
</dbReference>
<dbReference type="GO" id="GO:0022857">
    <property type="term" value="F:transmembrane transporter activity"/>
    <property type="evidence" value="ECO:0007669"/>
    <property type="project" value="InterPro"/>
</dbReference>
<evidence type="ECO:0000313" key="11">
    <source>
        <dbReference type="Proteomes" id="UP000769528"/>
    </source>
</evidence>
<evidence type="ECO:0000256" key="2">
    <source>
        <dbReference type="ARBA" id="ARBA00022448"/>
    </source>
</evidence>
<feature type="transmembrane region" description="Helical" evidence="8">
    <location>
        <begin position="311"/>
        <end position="329"/>
    </location>
</feature>
<feature type="transmembrane region" description="Helical" evidence="8">
    <location>
        <begin position="349"/>
        <end position="368"/>
    </location>
</feature>
<evidence type="ECO:0000256" key="4">
    <source>
        <dbReference type="ARBA" id="ARBA00022989"/>
    </source>
</evidence>
<evidence type="ECO:0000256" key="6">
    <source>
        <dbReference type="ARBA" id="ARBA00037968"/>
    </source>
</evidence>
<name>A0A9P8PVI7_9ASCO</name>
<feature type="transmembrane region" description="Helical" evidence="8">
    <location>
        <begin position="240"/>
        <end position="262"/>
    </location>
</feature>
<dbReference type="InterPro" id="IPR020846">
    <property type="entry name" value="MFS_dom"/>
</dbReference>
<dbReference type="Proteomes" id="UP000769528">
    <property type="component" value="Unassembled WGS sequence"/>
</dbReference>
<dbReference type="GO" id="GO:0016020">
    <property type="term" value="C:membrane"/>
    <property type="evidence" value="ECO:0007669"/>
    <property type="project" value="UniProtKB-SubCell"/>
</dbReference>
<accession>A0A9P8PVI7</accession>
<evidence type="ECO:0000256" key="7">
    <source>
        <dbReference type="SAM" id="MobiDB-lite"/>
    </source>
</evidence>
<keyword evidence="5 8" id="KW-0472">Membrane</keyword>
<evidence type="ECO:0000313" key="10">
    <source>
        <dbReference type="EMBL" id="KAH3679187.1"/>
    </source>
</evidence>
<proteinExistence type="inferred from homology"/>
<evidence type="ECO:0000256" key="1">
    <source>
        <dbReference type="ARBA" id="ARBA00004141"/>
    </source>
</evidence>
<dbReference type="PANTHER" id="PTHR43791">
    <property type="entry name" value="PERMEASE-RELATED"/>
    <property type="match status" value="1"/>
</dbReference>
<dbReference type="PROSITE" id="PS50850">
    <property type="entry name" value="MFS"/>
    <property type="match status" value="1"/>
</dbReference>
<feature type="domain" description="Major facilitator superfamily (MFS) profile" evidence="9">
    <location>
        <begin position="71"/>
        <end position="499"/>
    </location>
</feature>
<comment type="caution">
    <text evidence="10">The sequence shown here is derived from an EMBL/GenBank/DDBJ whole genome shotgun (WGS) entry which is preliminary data.</text>
</comment>
<feature type="transmembrane region" description="Helical" evidence="8">
    <location>
        <begin position="206"/>
        <end position="228"/>
    </location>
</feature>
<dbReference type="Pfam" id="PF07690">
    <property type="entry name" value="MFS_1"/>
    <property type="match status" value="1"/>
</dbReference>
<evidence type="ECO:0000256" key="5">
    <source>
        <dbReference type="ARBA" id="ARBA00023136"/>
    </source>
</evidence>
<comment type="similarity">
    <text evidence="6">Belongs to the major facilitator superfamily. Allantoate permease family.</text>
</comment>
<organism evidence="10 11">
    <name type="scientific">Wickerhamomyces mucosus</name>
    <dbReference type="NCBI Taxonomy" id="1378264"/>
    <lineage>
        <taxon>Eukaryota</taxon>
        <taxon>Fungi</taxon>
        <taxon>Dikarya</taxon>
        <taxon>Ascomycota</taxon>
        <taxon>Saccharomycotina</taxon>
        <taxon>Saccharomycetes</taxon>
        <taxon>Phaffomycetales</taxon>
        <taxon>Wickerhamomycetaceae</taxon>
        <taxon>Wickerhamomyces</taxon>
    </lineage>
</organism>
<keyword evidence="4 8" id="KW-1133">Transmembrane helix</keyword>
<sequence>MALDTKDQTIISNTQKGENSDTDNQELLLDEPSTRKQRNKIYEAFRALFIWYPSSYSAEEKKLLVKLDASILFYGCLTYFVKSLDSSNVNNAYVSGMKESLSLYGNELNWLNISFQMGYVVGQVPFLLLLSRPKASRYLFPILELIYGALTIVQSKVTRIDQLYALRFILGIVEAPTYAGIHYIFGKWYSNRAPKSGGVPEIYARAGVWFLSLSLGSIVSGNLQSAAYTHLSGKLGHSGWQWLFIIDGIITLPSSLIGFFFFPGIPEAGKPWFLTDNEYALVFKRLKSFDIEHAKKITFQTFKDSFTDIKYWLMVFNYTIMCICWYPIAYLSLWMKAQGTYTVQQINQIPTGCYGLGVVVSFIGTTLAGVFGPGIMYTIGASGPLIGAIILSVYHVPEGAIFFGFYIQFLINITSPILYSYVSIVYRKNSEKKAFTVGSLMTSAQFVNPWIALALFPTSAKNKKRAAPQWNIGWRVVIVLSILMIITFWLVIYLHERSEKANTDSSFDDESELDNDDDRESSSENFELGVVNNFDKSNTKTVVNEIHSD</sequence>
<evidence type="ECO:0000256" key="3">
    <source>
        <dbReference type="ARBA" id="ARBA00022692"/>
    </source>
</evidence>
<dbReference type="Gene3D" id="1.20.1250.20">
    <property type="entry name" value="MFS general substrate transporter like domains"/>
    <property type="match status" value="2"/>
</dbReference>
<reference evidence="10" key="1">
    <citation type="journal article" date="2021" name="Open Biol.">
        <title>Shared evolutionary footprints suggest mitochondrial oxidative damage underlies multiple complex I losses in fungi.</title>
        <authorList>
            <person name="Schikora-Tamarit M.A."/>
            <person name="Marcet-Houben M."/>
            <person name="Nosek J."/>
            <person name="Gabaldon T."/>
        </authorList>
    </citation>
    <scope>NUCLEOTIDE SEQUENCE</scope>
    <source>
        <strain evidence="10">CBS6341</strain>
    </source>
</reference>
<keyword evidence="11" id="KW-1185">Reference proteome</keyword>
<feature type="region of interest" description="Disordered" evidence="7">
    <location>
        <begin position="503"/>
        <end position="530"/>
    </location>
</feature>
<dbReference type="AlphaFoldDB" id="A0A9P8PVI7"/>
<dbReference type="SUPFAM" id="SSF103473">
    <property type="entry name" value="MFS general substrate transporter"/>
    <property type="match status" value="1"/>
</dbReference>
<comment type="subcellular location">
    <subcellularLocation>
        <location evidence="1">Membrane</location>
        <topology evidence="1">Multi-pass membrane protein</topology>
    </subcellularLocation>
</comment>
<protein>
    <recommendedName>
        <fullName evidence="9">Major facilitator superfamily (MFS) profile domain-containing protein</fullName>
    </recommendedName>
</protein>
<evidence type="ECO:0000256" key="8">
    <source>
        <dbReference type="SAM" id="Phobius"/>
    </source>
</evidence>
<feature type="region of interest" description="Disordered" evidence="7">
    <location>
        <begin position="1"/>
        <end position="30"/>
    </location>
</feature>
<gene>
    <name evidence="10" type="ORF">WICMUC_001198</name>
</gene>
<evidence type="ECO:0000259" key="9">
    <source>
        <dbReference type="PROSITE" id="PS50850"/>
    </source>
</evidence>
<feature type="transmembrane region" description="Helical" evidence="8">
    <location>
        <begin position="400"/>
        <end position="422"/>
    </location>
</feature>
<dbReference type="InterPro" id="IPR011701">
    <property type="entry name" value="MFS"/>
</dbReference>
<feature type="transmembrane region" description="Helical" evidence="8">
    <location>
        <begin position="472"/>
        <end position="494"/>
    </location>
</feature>
<feature type="compositionally biased region" description="Acidic residues" evidence="7">
    <location>
        <begin position="506"/>
        <end position="519"/>
    </location>
</feature>
<keyword evidence="3 8" id="KW-0812">Transmembrane</keyword>